<proteinExistence type="inferred from homology"/>
<dbReference type="AlphaFoldDB" id="A0A6J8EZD3"/>
<dbReference type="Proteomes" id="UP000507470">
    <property type="component" value="Unassembled WGS sequence"/>
</dbReference>
<dbReference type="Pfam" id="PF00888">
    <property type="entry name" value="Cullin"/>
    <property type="match status" value="1"/>
</dbReference>
<feature type="domain" description="Cullin N-terminal" evidence="3">
    <location>
        <begin position="46"/>
        <end position="205"/>
    </location>
</feature>
<evidence type="ECO:0000313" key="4">
    <source>
        <dbReference type="EMBL" id="CAC5426008.1"/>
    </source>
</evidence>
<dbReference type="InterPro" id="IPR001373">
    <property type="entry name" value="Cullin_N"/>
</dbReference>
<dbReference type="PANTHER" id="PTHR46636">
    <property type="entry name" value="CDK2-ASSOCIATED AND CULLIN DOMAIN-CONTAINING PROTEIN 1"/>
    <property type="match status" value="1"/>
</dbReference>
<dbReference type="GO" id="GO:0019901">
    <property type="term" value="F:protein kinase binding"/>
    <property type="evidence" value="ECO:0007669"/>
    <property type="project" value="TreeGrafter"/>
</dbReference>
<feature type="region of interest" description="Disordered" evidence="2">
    <location>
        <begin position="1"/>
        <end position="21"/>
    </location>
</feature>
<keyword evidence="5" id="KW-1185">Reference proteome</keyword>
<dbReference type="InterPro" id="IPR042652">
    <property type="entry name" value="CACUL1"/>
</dbReference>
<reference evidence="4 5" key="1">
    <citation type="submission" date="2020-06" db="EMBL/GenBank/DDBJ databases">
        <authorList>
            <person name="Li R."/>
            <person name="Bekaert M."/>
        </authorList>
    </citation>
    <scope>NUCLEOTIDE SEQUENCE [LARGE SCALE GENOMIC DNA]</scope>
    <source>
        <strain evidence="5">wild</strain>
    </source>
</reference>
<dbReference type="OrthoDB" id="8172509at2759"/>
<gene>
    <name evidence="4" type="ORF">MCOR_57763</name>
</gene>
<name>A0A6J8EZD3_MYTCO</name>
<accession>A0A6J8EZD3</accession>
<dbReference type="PANTHER" id="PTHR46636:SF1">
    <property type="entry name" value="CDK2-ASSOCIATED AND CULLIN DOMAIN-CONTAINING PROTEIN 1"/>
    <property type="match status" value="1"/>
</dbReference>
<protein>
    <submittedName>
        <fullName evidence="4">CDK2-associated and cullin domain-containing protein 1</fullName>
    </submittedName>
</protein>
<organism evidence="4 5">
    <name type="scientific">Mytilus coruscus</name>
    <name type="common">Sea mussel</name>
    <dbReference type="NCBI Taxonomy" id="42192"/>
    <lineage>
        <taxon>Eukaryota</taxon>
        <taxon>Metazoa</taxon>
        <taxon>Spiralia</taxon>
        <taxon>Lophotrochozoa</taxon>
        <taxon>Mollusca</taxon>
        <taxon>Bivalvia</taxon>
        <taxon>Autobranchia</taxon>
        <taxon>Pteriomorphia</taxon>
        <taxon>Mytilida</taxon>
        <taxon>Mytiloidea</taxon>
        <taxon>Mytilidae</taxon>
        <taxon>Mytilinae</taxon>
        <taxon>Mytilus</taxon>
    </lineage>
</organism>
<dbReference type="GO" id="GO:0000082">
    <property type="term" value="P:G1/S transition of mitotic cell cycle"/>
    <property type="evidence" value="ECO:0007669"/>
    <property type="project" value="TreeGrafter"/>
</dbReference>
<dbReference type="GO" id="GO:0006511">
    <property type="term" value="P:ubiquitin-dependent protein catabolic process"/>
    <property type="evidence" value="ECO:0007669"/>
    <property type="project" value="InterPro"/>
</dbReference>
<dbReference type="Gene3D" id="1.20.1310.10">
    <property type="entry name" value="Cullin Repeats"/>
    <property type="match status" value="1"/>
</dbReference>
<dbReference type="GO" id="GO:0031625">
    <property type="term" value="F:ubiquitin protein ligase binding"/>
    <property type="evidence" value="ECO:0007669"/>
    <property type="project" value="InterPro"/>
</dbReference>
<evidence type="ECO:0000256" key="2">
    <source>
        <dbReference type="SAM" id="MobiDB-lite"/>
    </source>
</evidence>
<dbReference type="InterPro" id="IPR016159">
    <property type="entry name" value="Cullin_repeat-like_dom_sf"/>
</dbReference>
<evidence type="ECO:0000259" key="3">
    <source>
        <dbReference type="Pfam" id="PF00888"/>
    </source>
</evidence>
<dbReference type="SUPFAM" id="SSF74788">
    <property type="entry name" value="Cullin repeat-like"/>
    <property type="match status" value="1"/>
</dbReference>
<evidence type="ECO:0000256" key="1">
    <source>
        <dbReference type="ARBA" id="ARBA00006019"/>
    </source>
</evidence>
<feature type="compositionally biased region" description="Polar residues" evidence="2">
    <location>
        <begin position="1"/>
        <end position="10"/>
    </location>
</feature>
<dbReference type="EMBL" id="CACVKT020010330">
    <property type="protein sequence ID" value="CAC5426008.1"/>
    <property type="molecule type" value="Genomic_DNA"/>
</dbReference>
<sequence length="281" mass="32991">MDAEADSTQPELGKENVSQAEEHPLLRPGSMVMMTLTPGDYESQYWPKLEEAINHLLTMAPGQGIPISYEQMYSCVYKCVCKQFSERLYSDLMQYMSKYLEGKNEEFQAWEKEDGRQFLEKYYSVWNQYQQALAGIVPIFNYMNRYYVESKLKTNLHTELKKLFRKHILEKHLAHLFSVLEESSNTPFIIPPALMCNTIQSLHSINPEYATLKPELFSRFIPNVLPHTSVTELDRYIEETQNMQIEMRKLDGFNSCDDKRIQNIHPFICDHFYLLDVLLAQ</sequence>
<evidence type="ECO:0000313" key="5">
    <source>
        <dbReference type="Proteomes" id="UP000507470"/>
    </source>
</evidence>
<comment type="similarity">
    <text evidence="1">Belongs to the cullin family.</text>
</comment>